<gene>
    <name evidence="1" type="ORF">CWI37_0504p0030</name>
</gene>
<evidence type="ECO:0000313" key="2">
    <source>
        <dbReference type="Proteomes" id="UP000292362"/>
    </source>
</evidence>
<organism evidence="1 2">
    <name type="scientific">Hamiltosporidium tvaerminnensis</name>
    <dbReference type="NCBI Taxonomy" id="1176355"/>
    <lineage>
        <taxon>Eukaryota</taxon>
        <taxon>Fungi</taxon>
        <taxon>Fungi incertae sedis</taxon>
        <taxon>Microsporidia</taxon>
        <taxon>Dubosqiidae</taxon>
        <taxon>Hamiltosporidium</taxon>
    </lineage>
</organism>
<name>A0A4Q9L480_9MICR</name>
<comment type="caution">
    <text evidence="1">The sequence shown here is derived from an EMBL/GenBank/DDBJ whole genome shotgun (WGS) entry which is preliminary data.</text>
</comment>
<dbReference type="VEuPathDB" id="MicrosporidiaDB:CWI37_0504p0030"/>
<evidence type="ECO:0008006" key="3">
    <source>
        <dbReference type="Google" id="ProtNLM"/>
    </source>
</evidence>
<dbReference type="Proteomes" id="UP000292362">
    <property type="component" value="Unassembled WGS sequence"/>
</dbReference>
<proteinExistence type="predicted"/>
<accession>A0A4Q9L480</accession>
<evidence type="ECO:0000313" key="1">
    <source>
        <dbReference type="EMBL" id="TBU02343.1"/>
    </source>
</evidence>
<dbReference type="AlphaFoldDB" id="A0A4Q9L480"/>
<dbReference type="EMBL" id="PITJ01000504">
    <property type="protein sequence ID" value="TBU02343.1"/>
    <property type="molecule type" value="Genomic_DNA"/>
</dbReference>
<protein>
    <recommendedName>
        <fullName evidence="3">Nuclear pore complex protein Nup85</fullName>
    </recommendedName>
</protein>
<reference evidence="1 2" key="1">
    <citation type="submission" date="2017-12" db="EMBL/GenBank/DDBJ databases">
        <authorList>
            <person name="Pombert J.-F."/>
            <person name="Haag K.L."/>
            <person name="Ebert D."/>
        </authorList>
    </citation>
    <scope>NUCLEOTIDE SEQUENCE [LARGE SCALE GENOMIC DNA]</scope>
    <source>
        <strain evidence="1">FI-OER-3-3</strain>
    </source>
</reference>
<sequence>MLSLNHFLLLRNKKTGNKKKEICREDYYAFYLQTMKLIKDYIKYNDKTSYTPYETLLMFIEDRIDLNISNSCISAHEGTNVPNINEQKVDLNISKSYNSNNEEINVVKSKNDNKKIDYFNNERKAKDFYDFSFFKKNILIQNLKYLLLSHYNTDDQSFKRKLQKYHSYLCLIDLTLDENIPYPLKLSEWLSVNFFVENNNYRKMAIRGYFTQIISKYPDIKPVIESFFEIERFCSFGIKTDEYTEMMDKWKTKYEKNIPNNLKDILFGNLNTENITSIEKLCYKLFFVERKNGKFISKYEDMNHLIDDNDSDYILILKRDFDKLLYRLDGWLRLVLFFVCPMLPENIFNIFYSFEFIGNFLFSIDWKLSLEYLSFTKNFLKYFENYLKIVEVNLINFYFFISLCSRNKIDINIVYKYYINYYLNIGGYDEVFNIINDLKCDYIVDDSKFIDYCIKNYENIRNRFVSCEMLKKQPFWFISVIFNLKNNFYISENDIFMALKYASKRKWYEQIFKYLIKYDEIDKSVLAKSLCVIEEIKNDKTMMSDIFAFFSNKICEKLTKMYKKEVL</sequence>